<accession>K2NTT1</accession>
<dbReference type="Proteomes" id="UP000007374">
    <property type="component" value="Unassembled WGS sequence"/>
</dbReference>
<evidence type="ECO:0000313" key="2">
    <source>
        <dbReference type="EMBL" id="EKF41224.1"/>
    </source>
</evidence>
<evidence type="ECO:0008006" key="4">
    <source>
        <dbReference type="Google" id="ProtNLM"/>
    </source>
</evidence>
<keyword evidence="1" id="KW-1133">Transmembrane helix</keyword>
<comment type="caution">
    <text evidence="2">The sequence shown here is derived from an EMBL/GenBank/DDBJ whole genome shotgun (WGS) entry which is preliminary data.</text>
</comment>
<name>K2NTT1_9HYPH</name>
<organism evidence="2 3">
    <name type="scientific">Nitratireductor indicus C115</name>
    <dbReference type="NCBI Taxonomy" id="1231190"/>
    <lineage>
        <taxon>Bacteria</taxon>
        <taxon>Pseudomonadati</taxon>
        <taxon>Pseudomonadota</taxon>
        <taxon>Alphaproteobacteria</taxon>
        <taxon>Hyphomicrobiales</taxon>
        <taxon>Phyllobacteriaceae</taxon>
        <taxon>Nitratireductor</taxon>
    </lineage>
</organism>
<feature type="transmembrane region" description="Helical" evidence="1">
    <location>
        <begin position="12"/>
        <end position="38"/>
    </location>
</feature>
<dbReference type="EMBL" id="AMSI01000012">
    <property type="protein sequence ID" value="EKF41224.1"/>
    <property type="molecule type" value="Genomic_DNA"/>
</dbReference>
<dbReference type="Pfam" id="PF08592">
    <property type="entry name" value="Anthrone_oxy"/>
    <property type="match status" value="1"/>
</dbReference>
<evidence type="ECO:0000256" key="1">
    <source>
        <dbReference type="SAM" id="Phobius"/>
    </source>
</evidence>
<sequence length="181" mass="19196">MTGQLHETAPWARAIAFLLSLAALLLMGAIAGFFYAYFCSVMWGLDASPPQAAMAAMQGINATVRNAAFAPAFFGTPVVSLAAAAALFVCRFRLSAVLMLAGACIYGFGAFWPTFAVNVAMNEALAGVPVPEGPAEAARLWAEYAEPWKWWNGLRTAFSFVSLACVGAALWFARPNGQMTA</sequence>
<proteinExistence type="predicted"/>
<reference evidence="2 3" key="1">
    <citation type="journal article" date="2012" name="J. Bacteriol.">
        <title>Genome Sequence of Nitratireductor indicus Type Strain C115.</title>
        <authorList>
            <person name="Lai Q."/>
            <person name="Li G."/>
            <person name="Yu Z."/>
            <person name="Shao Z."/>
        </authorList>
    </citation>
    <scope>NUCLEOTIDE SEQUENCE [LARGE SCALE GENOMIC DNA]</scope>
    <source>
        <strain evidence="2 3">C115</strain>
    </source>
</reference>
<keyword evidence="1" id="KW-0812">Transmembrane</keyword>
<dbReference type="OrthoDB" id="428263at2"/>
<feature type="transmembrane region" description="Helical" evidence="1">
    <location>
        <begin position="67"/>
        <end position="89"/>
    </location>
</feature>
<dbReference type="InterPro" id="IPR013901">
    <property type="entry name" value="Anthrone_oxy"/>
</dbReference>
<feature type="transmembrane region" description="Helical" evidence="1">
    <location>
        <begin position="96"/>
        <end position="115"/>
    </location>
</feature>
<feature type="transmembrane region" description="Helical" evidence="1">
    <location>
        <begin position="154"/>
        <end position="173"/>
    </location>
</feature>
<gene>
    <name evidence="2" type="ORF">NA8A_17063</name>
</gene>
<dbReference type="PATRIC" id="fig|1231190.3.peg.3528"/>
<dbReference type="STRING" id="721133.SAMN05216176_108186"/>
<keyword evidence="3" id="KW-1185">Reference proteome</keyword>
<evidence type="ECO:0000313" key="3">
    <source>
        <dbReference type="Proteomes" id="UP000007374"/>
    </source>
</evidence>
<dbReference type="AlphaFoldDB" id="K2NTT1"/>
<keyword evidence="1" id="KW-0472">Membrane</keyword>
<dbReference type="RefSeq" id="WP_009451614.1">
    <property type="nucleotide sequence ID" value="NZ_AMSI01000012.1"/>
</dbReference>
<protein>
    <recommendedName>
        <fullName evidence="4">Integral membrane protein</fullName>
    </recommendedName>
</protein>
<dbReference type="eggNOG" id="COG5500">
    <property type="taxonomic scope" value="Bacteria"/>
</dbReference>